<dbReference type="SUPFAM" id="SSF49695">
    <property type="entry name" value="gamma-Crystallin-like"/>
    <property type="match status" value="1"/>
</dbReference>
<dbReference type="InterPro" id="IPR011024">
    <property type="entry name" value="G_crystallin-like"/>
</dbReference>
<feature type="domain" description="Beta/gamma crystallin 'Greek key'" evidence="6">
    <location>
        <begin position="41"/>
        <end position="83"/>
    </location>
</feature>
<keyword evidence="4" id="KW-0273">Eye lens protein</keyword>
<comment type="caution">
    <text evidence="7">The sequence shown here is derived from an EMBL/GenBank/DDBJ whole genome shotgun (WGS) entry which is preliminary data.</text>
</comment>
<dbReference type="PRINTS" id="PR01367">
    <property type="entry name" value="BGCRYSTALLIN"/>
</dbReference>
<keyword evidence="5" id="KW-0677">Repeat</keyword>
<comment type="similarity">
    <text evidence="2">Belongs to the beta/gamma-crystallin family.</text>
</comment>
<comment type="function">
    <text evidence="1">Crystallins are the dominant structural components of the vertebrate eye lens.</text>
</comment>
<evidence type="ECO:0000313" key="7">
    <source>
        <dbReference type="EMBL" id="KAJ1186760.1"/>
    </source>
</evidence>
<evidence type="ECO:0000256" key="3">
    <source>
        <dbReference type="ARBA" id="ARBA00011245"/>
    </source>
</evidence>
<keyword evidence="8" id="KW-1185">Reference proteome</keyword>
<dbReference type="EMBL" id="JANPWB010000005">
    <property type="protein sequence ID" value="KAJ1186760.1"/>
    <property type="molecule type" value="Genomic_DNA"/>
</dbReference>
<dbReference type="InterPro" id="IPR001064">
    <property type="entry name" value="Beta/gamma_crystallin"/>
</dbReference>
<protein>
    <recommendedName>
        <fullName evidence="6">Beta/gamma crystallin 'Greek key' domain-containing protein</fullName>
    </recommendedName>
</protein>
<evidence type="ECO:0000313" key="8">
    <source>
        <dbReference type="Proteomes" id="UP001066276"/>
    </source>
</evidence>
<feature type="domain" description="Beta/gamma crystallin 'Greek key'" evidence="6">
    <location>
        <begin position="2"/>
        <end position="40"/>
    </location>
</feature>
<dbReference type="PANTHER" id="PTHR11818">
    <property type="entry name" value="BETA/GAMMA CRYSTALLIN"/>
    <property type="match status" value="1"/>
</dbReference>
<name>A0AAV7UCU5_PLEWA</name>
<reference evidence="7" key="1">
    <citation type="journal article" date="2022" name="bioRxiv">
        <title>Sequencing and chromosome-scale assembly of the giantPleurodeles waltlgenome.</title>
        <authorList>
            <person name="Brown T."/>
            <person name="Elewa A."/>
            <person name="Iarovenko S."/>
            <person name="Subramanian E."/>
            <person name="Araus A.J."/>
            <person name="Petzold A."/>
            <person name="Susuki M."/>
            <person name="Suzuki K.-i.T."/>
            <person name="Hayashi T."/>
            <person name="Toyoda A."/>
            <person name="Oliveira C."/>
            <person name="Osipova E."/>
            <person name="Leigh N.D."/>
            <person name="Simon A."/>
            <person name="Yun M.H."/>
        </authorList>
    </citation>
    <scope>NUCLEOTIDE SEQUENCE</scope>
    <source>
        <strain evidence="7">20211129_DDA</strain>
        <tissue evidence="7">Liver</tissue>
    </source>
</reference>
<proteinExistence type="inferred from homology"/>
<comment type="subunit">
    <text evidence="3">Monomer.</text>
</comment>
<evidence type="ECO:0000256" key="2">
    <source>
        <dbReference type="ARBA" id="ARBA00009646"/>
    </source>
</evidence>
<dbReference type="InterPro" id="IPR050252">
    <property type="entry name" value="Beta/Gamma-Crystallin"/>
</dbReference>
<dbReference type="SMART" id="SM00247">
    <property type="entry name" value="XTALbg"/>
    <property type="match status" value="2"/>
</dbReference>
<dbReference type="GO" id="GO:0007601">
    <property type="term" value="P:visual perception"/>
    <property type="evidence" value="ECO:0007669"/>
    <property type="project" value="TreeGrafter"/>
</dbReference>
<evidence type="ECO:0000256" key="4">
    <source>
        <dbReference type="ARBA" id="ARBA00022613"/>
    </source>
</evidence>
<dbReference type="GO" id="GO:0005212">
    <property type="term" value="F:structural constituent of eye lens"/>
    <property type="evidence" value="ECO:0007669"/>
    <property type="project" value="UniProtKB-KW"/>
</dbReference>
<evidence type="ECO:0000256" key="1">
    <source>
        <dbReference type="ARBA" id="ARBA00003689"/>
    </source>
</evidence>
<dbReference type="FunFam" id="2.60.20.10:FF:000003">
    <property type="entry name" value="Crystallin gamma S"/>
    <property type="match status" value="1"/>
</dbReference>
<dbReference type="Gene3D" id="2.60.20.10">
    <property type="entry name" value="Crystallins"/>
    <property type="match status" value="2"/>
</dbReference>
<organism evidence="7 8">
    <name type="scientific">Pleurodeles waltl</name>
    <name type="common">Iberian ribbed newt</name>
    <dbReference type="NCBI Taxonomy" id="8319"/>
    <lineage>
        <taxon>Eukaryota</taxon>
        <taxon>Metazoa</taxon>
        <taxon>Chordata</taxon>
        <taxon>Craniata</taxon>
        <taxon>Vertebrata</taxon>
        <taxon>Euteleostomi</taxon>
        <taxon>Amphibia</taxon>
        <taxon>Batrachia</taxon>
        <taxon>Caudata</taxon>
        <taxon>Salamandroidea</taxon>
        <taxon>Salamandridae</taxon>
        <taxon>Pleurodelinae</taxon>
        <taxon>Pleurodeles</taxon>
    </lineage>
</organism>
<accession>A0AAV7UCU5</accession>
<dbReference type="AlphaFoldDB" id="A0AAV7UCU5"/>
<evidence type="ECO:0000259" key="6">
    <source>
        <dbReference type="PROSITE" id="PS50915"/>
    </source>
</evidence>
<dbReference type="Proteomes" id="UP001066276">
    <property type="component" value="Chromosome 3_1"/>
</dbReference>
<feature type="domain" description="Beta/gamma crystallin 'Greek key'" evidence="6">
    <location>
        <begin position="130"/>
        <end position="172"/>
    </location>
</feature>
<dbReference type="FunFam" id="2.60.20.10:FF:000001">
    <property type="entry name" value="Crystallin gamma S"/>
    <property type="match status" value="1"/>
</dbReference>
<evidence type="ECO:0000256" key="5">
    <source>
        <dbReference type="ARBA" id="ARBA00022737"/>
    </source>
</evidence>
<dbReference type="PANTHER" id="PTHR11818:SF119">
    <property type="entry name" value="GAMMA-CRYSTALLIN D"/>
    <property type="match status" value="1"/>
</dbReference>
<dbReference type="PROSITE" id="PS50915">
    <property type="entry name" value="CRYSTALLIN_BETA_GAMMA"/>
    <property type="match status" value="3"/>
</dbReference>
<dbReference type="GO" id="GO:0002088">
    <property type="term" value="P:lens development in camera-type eye"/>
    <property type="evidence" value="ECO:0007669"/>
    <property type="project" value="TreeGrafter"/>
</dbReference>
<sequence>MGKIVFYEDRNFQGRSHECSNDAPNLQSHLGRCNSIQVENGWWMIYEYPNYKGYQYYLNKGDYPDYQRWMGYNDSVRSCRMIQPHKVNPKIKVFEKEDLKGQTRDFTENCPNIREDFHTCDIHSCQVLEGHWLFYEEPNYRGHQYYLKPGEYKRFTDWGSTHAKVGSIRRIMDAN</sequence>
<dbReference type="Pfam" id="PF00030">
    <property type="entry name" value="Crystall"/>
    <property type="match status" value="2"/>
</dbReference>
<gene>
    <name evidence="7" type="ORF">NDU88_003541</name>
</gene>